<comment type="caution">
    <text evidence="1">The sequence shown here is derived from an EMBL/GenBank/DDBJ whole genome shotgun (WGS) entry which is preliminary data.</text>
</comment>
<protein>
    <submittedName>
        <fullName evidence="1">Uncharacterized protein</fullName>
    </submittedName>
</protein>
<organism evidence="1 2">
    <name type="scientific">Candidatus Woesebacteria bacterium RBG_13_36_22</name>
    <dbReference type="NCBI Taxonomy" id="1802478"/>
    <lineage>
        <taxon>Bacteria</taxon>
        <taxon>Candidatus Woeseibacteriota</taxon>
    </lineage>
</organism>
<dbReference type="Gene3D" id="3.40.50.450">
    <property type="match status" value="1"/>
</dbReference>
<dbReference type="InterPro" id="IPR024755">
    <property type="entry name" value="cpYpsA"/>
</dbReference>
<reference evidence="1 2" key="1">
    <citation type="journal article" date="2016" name="Nat. Commun.">
        <title>Thousands of microbial genomes shed light on interconnected biogeochemical processes in an aquifer system.</title>
        <authorList>
            <person name="Anantharaman K."/>
            <person name="Brown C.T."/>
            <person name="Hug L.A."/>
            <person name="Sharon I."/>
            <person name="Castelle C.J."/>
            <person name="Probst A.J."/>
            <person name="Thomas B.C."/>
            <person name="Singh A."/>
            <person name="Wilkins M.J."/>
            <person name="Karaoz U."/>
            <person name="Brodie E.L."/>
            <person name="Williams K.H."/>
            <person name="Hubbard S.S."/>
            <person name="Banfield J.F."/>
        </authorList>
    </citation>
    <scope>NUCLEOTIDE SEQUENCE [LARGE SCALE GENOMIC DNA]</scope>
</reference>
<dbReference type="Proteomes" id="UP000176939">
    <property type="component" value="Unassembled WGS sequence"/>
</dbReference>
<dbReference type="Pfam" id="PF12694">
    <property type="entry name" value="cpYpsA"/>
    <property type="match status" value="1"/>
</dbReference>
<proteinExistence type="predicted"/>
<dbReference type="SUPFAM" id="SSF52540">
    <property type="entry name" value="P-loop containing nucleoside triphosphate hydrolases"/>
    <property type="match status" value="1"/>
</dbReference>
<evidence type="ECO:0000313" key="1">
    <source>
        <dbReference type="EMBL" id="OGM08882.1"/>
    </source>
</evidence>
<accession>A0A1F7X1B7</accession>
<sequence length="6369" mass="730988">MANGNGTPRIPVDGRTLDFNALYIGKGMSFNDIYALSARSGIPVEWSDRESFIKKTPGLDQYIQKNPQEFNKLWVNSEQAFIAYKSNQFEQDPYYDWGGLRYPLVDRIGNYPIAVHMTTPHKAGETTNLGMEGVPNVGFLKTVTEDQSSASVGAYLDKNDIWRPLTQSKFADNYLTWEKGDPNQGQPEYFYRELKDGEWSNPERIRTWLGERSMYSKNWVGSFLRGFQQALIAKPILGVTSLIDATNDLISGTERNKRTDDIGRRGSLLAGYLTHQNEDEKQGIFSSPFSFSFAWGDGMAQLFTVLGTAYGAGMLGTTMGMGRVAAGRMAQTFSTAFAASQKAGLSWETMKKLGVPDEVAARSYYPFFISTMISENIIGPNILTNPMSGAGKKMLQKHIRSWFPAEAMVETKDQMINRGKGMWFNFYDKLRDGADKYVLAAGTIAGFEEWAEEGVEGWMDAGIQHSMNGISLELAYDTKRKWEEYDFIPQTDTDTGKKFYLAVSPSGEKTKYSLEQYRDIQKDLDGANQTISSGGAYGKIDAWSGFKDEGVIAFLSAAPMGVMTHYINRNKNLEKDLTKVEYAFAELDNPKLRRTTETILNNLSNAGEAPEKFIDIEGKPIVFGSGKVSRFDVYKKSTLDEIDAYKEIITTFNLKNPALITKNGGNRSLINKAAIDIASIGNYNKELVDLNNKPNKTKTDTDRIAELGELITQKQILVDEVMKTEPGTDYSYAYNDLVKRLAAPLIETEKIISDQMYKGQPISEKERNSPEYQLRMNFYFSLAVRANYDEALEFSRSFEQRKVDYEKELTAETLRRQTMAPEVIRAFEGLRERVTMPGLPVDQAIQDVINILDPVIKGGLDFKSQELADSYKKLWEGIQPARKIIGDLANEYHDLDDQYGTRDFNPGEEQRYSDLKKVFEGYESQIIQYDNLTSEIEKVLSGDRTLVPERITENVLLNDFYDKDIKGRVSNLERSAYEKDRPGIPLSDPFPARSLTEVRTEVDQLKKDLSKTDRVAFTNSAVLNNEKVIKHIVPKKDRPLTEEDYINSDNGVRTRLARLNARVNNLDEILNMMGDNKQSYQDRYRYETQELTRMCIKHFLDHFDGFTEEKVLLETVSHVDTKNRFESKVMTDQQRTVWEKNMTIINKIESQIFDKINEELTDEKLEEIITALGTTDVFRYTEVNDHTGVGSFQKGVEFINDLNSITGTLAGNETGYFYFINWLERVGSAKTNDLLKGRNDFYTNWVNKASTFEQEQAENQVVAFLVNGGSKYLSRIYEIEERVKKEKDGREPAVDSYFMPNAICLRGDYATGKTAHSVPMILKQYEVITGKKPTVTAIAMTNALHNLITSEFNKFDPGNSKDGFDIKHITTEEFFNDKVDISGDIILWDEASTIDDSQFKKIYEKLGNKLIIFMADKSQMFSLDRMLSHAAIEMLGLRTIPLTKQFLKDIPILNDLSAWYKEYILPGISGATSLPEAYFEAKDKNGKPTTDYEQAVSDFTGTRYFATQKDVIDAYKKSQTVNKALILLDNEHFEDLRKQDPEFIKSQLENIWILSPKLDEIIKPGYPSNVMGLRRAEVYIPIDITNLMSFARLVGKSITIPGRVGYTAIGRAEQFVGVVENTTKNTTDRSRVNWRTGKLENDRYIGEILGKRKKELDNIIIKDITPGSYVVDEEPSDSSIDQQFIVTRKNDKGEYKVGYEKDGDIWYRYDPENYRRKHKIVSYSEVKNAWEEKKKDKKENKEDIPKKGKWYHIVDGQLKGKYILLTDDPNPKQDSVTGMVYDDKDGDPIKKYPYQVKIGHIAPEDGETEYIADEEVKQEKKKTADIKEDIYIEVDDEDDENLKPFSRAGQIYDTHRALGGSVFTVMQPATGILSLSDLKSVRAAHTLFLTNFKQFNIETEYVNTATLTDESNSTKVFHDLLMVKLTPKGSLNWINKYKGRNEDLNKAIDDIDTATNNLSDKYSYISALAETEYDYVVGEKQSLISDKGLDYSKDDDYIKILELINDPHHFAKGDPLLNSYNRELNIAKASLRRLGAKNAVNGKFSLGQVFVVKGELTRNYQNGLPIYVIGSDFKASDKLMEFEAHDTKFSKRFEQARTKNGKIGVLKRYNQNDPVNENKLNDYPYILFHAPRLKNMVDKLDAERLSDKLILSRVPKGDGGKFNTLFPQTFMYRLLMANRALITEKNKNINAFLSRWFKYEEFNGKNVVDVNKVSRTVSDPFKGKAKIMGEMMTTAVNNAWMEIMSNLEKAGTVHTGYFNAVQSMLNKLYWPLNIEKTGKVPVVAEADEDLLVTDVKEIHVPYANFSVNDILNNWKDQLENTVDKVGREQTEEDELNTINFKLPKTNNTDARETDAMILDGVNEGISNNPIEGFDSSGTLQKSSQYWTDDEDLTENIKNRPVSDYNNYQGLYREFGRAETVHDIRRQIAYNIHRKSHFNNLGKNPVPLNDAISAVENAFKATRRRQLAVVNTNVDKLIGAISPDDLPSLDNESLKQYYYYRLSDEKTIRTFIQSVFPGYNFYRKAFVKWGQDSIQTDHDKVDPEMYKDDIVDWQLTVTEYNEYRHTESGEIEKVKSFDTISPFGEGQRFVNVNDLSRSLKEVADKTKTRLKNDPTLNFTDTFFQELLDLASGAKSNNYKSNNILSFVEKYYGMPFIEGEGVITKTIGSLKEISDRYLNEEDGNLKDRGIDIANLITATINFNKSLIKRTQADLRITGFDPDRFISLRTQEENTEEIIKNEFKTHIVRRVFYPGSQSVVKEIHDALIGDKENKGKVWDIRDDGIYYVGRDKETQVIINRNGKWMFADLPETSRKEMLLHMKSFLGLSHMRQDAFLNMIDNNVPAVRDRLAEKITNLDVSSDTFISDLVAEGFANMFYSIYANIKLSENLKGIHDKYATDTLDIDRRLELGEFTEEEAEKKYKKINKNEEKYKEEARKKIPFQDHMNRFLKKFNLREENLDDINKVVDLEDDEGTINKEILPTPVDFYPFLTALGISESYHRGEDWNRWGTDYVGHIRYNFELSSELKETFAHGSRWIKDQVKKDIVADPSVINTSQFVQMRDGVKEYYNILLDPKSTAEIIRLIDYTSIDQIKATDDPNESDLNTMLISAFADSIQRNRLGQPEKLLIDVGNISDTGRIFLAEFTFDNTGHKHLIEDITRDENGRITGMTINEDLILNAVYKEFQHRARVAQLSQARVTKVLGRNIPFSREWSTKDPKLIERALRELEDITDYEVKGNILQLGRAPVFDDPVFNKQNWSNIQKEWNLNMLNNIFDEEYKNFATKLSHARYKPLSWMKGLSPSESDWYYKTNTGLREGRIMGYNPFFRAFFFASEILKYNMDPLVFADQSHFKSPTDKSKYSGPVNTGGNFLDTDIKYGLSKISKVIYVKDLEDVNPELKKIYKLSDGGNLGNPLWEYLFYQSLGGKYGPIDKTDVKSLYNDVNLTSGKKILHKEAVDFITGDTYNMGIPMRDMFKTMVDHTSMLMSKELGRKIDVFATWKMFYDYTGRNDFAKAIRQTVEYYIDDDEMRDSFKSNLVWKLANRSSVKGAISKINIYNPWNDIYDPLNIKEGKRGLDLLSDDIRNDKIKVVLNPYQDVFDPSRVTPMLQIMSYAGVGNEVNRRAGKEINRLFRTLFINAKREIDDKISEEIVEPGLKGEDRRIAQYEKYLRGVGMDALNEMGQIGNYAELVLNEQISVGIPPLRQKLLQAYRSLITRKAIKPFFSGLRANQVTADYFDVFEKDGIPYSLKEVERDLKMEITRENISQVLSKGYTRRKLHGMRKGEDGTTPGEMVMPFSYMTRFGVKPSESVNDLFTIILNDGLRINIRKMDRSARMNTIAENLPKTDFNATPMVRQFRELEGIFKPDTEVTVDLNNIISWIDNVENTLSAISTRIPSHGLQSAFLGDITFFVNDNGNNTYIPSEQTVYDDTDFDIDQRSVYFYALDENNLVDRSDNAGGIQNAILDQLRTIYLDKINSENIFITSEINNLEEEADKIPRDPRFMRWNSYANHLEMYNISRSGKKAIGILARSMSTIAYMAQLGPAGFSLAPGFLKMFQNLDVAGKESILSKEGDWLVAALDNVKKLILGRFGISLSAVPLLPVLITEGKTVDDIRKFFFHPAIRNVFYDVEAGESASESMRDHLLLDVIDKDIKLYQPLEKKEIEETIKAIDDYNKEIKKIKVDTPKWKDNPLLVDQIEDKISLRNKLEDTLESNDNYSKLKELKSIAVKAEALRRLGTFIGLRNGIIALDFENEMFTFNAQRYTGMTYKDFFGDRNIPPKEWTLDSHMTYYASNSDDYSFFDNDLTHPLRKDIDAEKNRLFKNESDIASQINITEILRNLPQFNEYYREHAEEFEQNMKTFLLNDPEFYKWGMNFLHGQNRSNWGSKKIYYGFFTAITEEILDFHWKSKYSEDRFDLSYPEYYDGHWHKKSTTTNKLNISSGYDRAMYLLQFPYFMEHIINISKLEKSDYDVYWEDIKDIGGFTKEDINAIKNSGFLNRLQLIGRTGQEFFGLRDNFGLSDNDIANLSNDFKMLPKRLQEMFGANNLMATFMRWKKGTISDIMGTMMYFGNKGLSDSMEEFKNMLKHKEFLQAVMDDVGKNFKEYVETRPGMARTIRRSDVIEKKKKMPDVVTSRRQIAGLYWVRSNKRWSNELDAFQFVNPTINRGGFDSGIKMTTISQELLRNLTAKELDEIRKIADKPGKVVKEYFRGHGYKEGSEYITETGEVVKAKDVTPTSVTFVKSDDPLYKKEREQQAMMDLVYREKMKKRGEKEGERYLGITQINSSGQLGEKNALYAARILGIPTGGATAYRYKNESGSDKELKEFGLEPNKTKDLIQSYKESIDLNVRMADGTFLWIEDEKESRVALTRNLIKKYIKPSTTTTDLKTFRKWIVDNNIKILNVAANSESVSPGIGKKIEKFLIEVLAPYEKVQIKKDPAILDKKNDDINDMDLSIDIFKALEARQVDARATTAVIDRLGLVVPGLDIIKETDLTSEQQGYKNHNAWIDNKGIHINTDRMAYDTGLHELQHIWNRIIKIRNPELYVRMHDAIGRYMELNKDFSNAIRRIYLEHGRVLNEEKLRNEMLSIVGGFYTFQKVKSWVINNNVGGYNVALQLWNYFKGLIREIVETVKGFFQNIFGIVTPIVKKPASNIDQLDFANATLGDLFTALADDFVAGNKILDFNDDVNRSIYLAAYGQNGKASDANIPVHNPVNDIKDFASYLNNNTTDQVSMDQLSEEHLINGISNTMRGRTSGGKLIYQVGSQTFSYDDTISDESLKAFIRNSIVPAMNKEEENLPTQLERFITLFKEGHSVVSAGKEAFQGKYNYKVLKDLIHYIGGYDTVVEIIKYSKLKNHKNKYLAGLYNPAFTGYDPYIIVHDIESDGTADVSILDITTKSLSRRRLFLEGSHLTSTIQGAADFTNMGGDMGNSDADIHNIFIGMSAMSMRKSTDNKVRFRNLGSIRVTYGGVESHLVVDLNKLIRNIEVLKKVPSFMNVIENPVIKEVLTDDTLYDMNYIQSWVTRVITYLRDIKDEEGGVLSGNAKIQYEAFIDPSTSNADQIRMLKKMQSDVEQHFGKGWDKAANRYEAQMIAFAIRELETGRLGFVNEIRDMKNLEKWIVNPFDVHNEVLQYSNQNGELAKNITLEKIRQFDHIFFPITEKIIEQYFQSFPADRITSRVRDMGSKYFEHLYKREKLTNQKGEEIEVKLPKIHWSLKDKETQALYNIADPIRRITDTDIEFANLLLDKLEERWIDNIFHQMKQSSFNIGAKGEYKVERKDAEKQFYAQYTRGDIPVITKSINELMLSLKKKNISEAWKKLGLHMANYENLFTDELGRNDNLDQLGNSLHNQLREENRLGSAGLYRDINGKVKVKSEYDNDIMSTNLVDTMIYFMLAGIRKEVYETQFLPAYNNAQAMLSYMEWIIGRDDSLKNTKKFLDLYTQRLAFRKTADEPAQIELFGHKFDVTSVMRSVNRGFTLGMLGFRPVIALKSEIFNTLQSVMTALGTGLVNITSEEEKRYLPSPADNFKAHLIFMKDLQKVRRLALDLQLIESTERDFIDNITVNPTAKNLVTEQMGHFGNRMTDYKARMIGMVSWMLMEGSYDAYSYDNKSGKITYNEIKDLRFYTKDGIKKTEHGEYAILQHIKNNLVKEGVNKPMGHDFTLSNKTLKWYADKYIVGGFTEIDKPLASMTWLGSMISVFRMFSFPRLFNMGLFAKTRQVEYGVGYKAIQDDTGEWIAQKDMLTLEGAWQSIHATMKALTNLKKQNFPEWWNQQSFSRKLNLMKSAVTLAIFSMIVGLFKSWDNDKLEQQFAWIKRDIIIAFTAEDFLQNPIPIVGAIIRLANLTNVSDIGNIGPVRDVRFIQRIRDSID</sequence>
<gene>
    <name evidence="1" type="ORF">A2Z67_02635</name>
</gene>
<dbReference type="EMBL" id="MGFQ01000035">
    <property type="protein sequence ID" value="OGM08882.1"/>
    <property type="molecule type" value="Genomic_DNA"/>
</dbReference>
<evidence type="ECO:0000313" key="2">
    <source>
        <dbReference type="Proteomes" id="UP000176939"/>
    </source>
</evidence>
<name>A0A1F7X1B7_9BACT</name>
<dbReference type="InterPro" id="IPR027417">
    <property type="entry name" value="P-loop_NTPase"/>
</dbReference>